<dbReference type="InterPro" id="IPR001789">
    <property type="entry name" value="Sig_transdc_resp-reg_receiver"/>
</dbReference>
<gene>
    <name evidence="4" type="ORF">J2S42_002164</name>
</gene>
<dbReference type="Pfam" id="PF00072">
    <property type="entry name" value="Response_reg"/>
    <property type="match status" value="1"/>
</dbReference>
<dbReference type="GO" id="GO:0000160">
    <property type="term" value="P:phosphorelay signal transduction system"/>
    <property type="evidence" value="ECO:0007669"/>
    <property type="project" value="InterPro"/>
</dbReference>
<dbReference type="Proteomes" id="UP001240236">
    <property type="component" value="Unassembled WGS sequence"/>
</dbReference>
<dbReference type="InterPro" id="IPR050595">
    <property type="entry name" value="Bact_response_regulator"/>
</dbReference>
<dbReference type="EMBL" id="JAUSUZ010000001">
    <property type="protein sequence ID" value="MDQ0365495.1"/>
    <property type="molecule type" value="Genomic_DNA"/>
</dbReference>
<protein>
    <submittedName>
        <fullName evidence="4">DNA-binding response OmpR family regulator</fullName>
    </submittedName>
</protein>
<evidence type="ECO:0000256" key="1">
    <source>
        <dbReference type="ARBA" id="ARBA00022553"/>
    </source>
</evidence>
<dbReference type="SMART" id="SM00448">
    <property type="entry name" value="REC"/>
    <property type="match status" value="1"/>
</dbReference>
<evidence type="ECO:0000256" key="2">
    <source>
        <dbReference type="PROSITE-ProRule" id="PRU00169"/>
    </source>
</evidence>
<feature type="domain" description="Response regulatory" evidence="3">
    <location>
        <begin position="6"/>
        <end position="118"/>
    </location>
</feature>
<dbReference type="RefSeq" id="WP_307238105.1">
    <property type="nucleotide sequence ID" value="NZ_JAUSUZ010000001.1"/>
</dbReference>
<evidence type="ECO:0000259" key="3">
    <source>
        <dbReference type="PROSITE" id="PS50110"/>
    </source>
</evidence>
<keyword evidence="1 2" id="KW-0597">Phosphoprotein</keyword>
<organism evidence="4 5">
    <name type="scientific">Catenuloplanes indicus</name>
    <dbReference type="NCBI Taxonomy" id="137267"/>
    <lineage>
        <taxon>Bacteria</taxon>
        <taxon>Bacillati</taxon>
        <taxon>Actinomycetota</taxon>
        <taxon>Actinomycetes</taxon>
        <taxon>Micromonosporales</taxon>
        <taxon>Micromonosporaceae</taxon>
        <taxon>Catenuloplanes</taxon>
    </lineage>
</organism>
<dbReference type="AlphaFoldDB" id="A0AAE3VXH3"/>
<evidence type="ECO:0000313" key="5">
    <source>
        <dbReference type="Proteomes" id="UP001240236"/>
    </source>
</evidence>
<accession>A0AAE3VXH3</accession>
<evidence type="ECO:0000313" key="4">
    <source>
        <dbReference type="EMBL" id="MDQ0365495.1"/>
    </source>
</evidence>
<sequence length="127" mass="13491">MGGALRAVVIEDEEDLLDLLRGHLGRNGCEVSGYGTAEEGIAAARADPPDLIVVDVLLPDRDGREVIRLLHDDPRTAACPIVVCSVLDADDLDDLPTAAVLAKPFGKADVAELMRRLALPRAEVEGN</sequence>
<feature type="modified residue" description="4-aspartylphosphate" evidence="2">
    <location>
        <position position="55"/>
    </location>
</feature>
<dbReference type="GO" id="GO:0003677">
    <property type="term" value="F:DNA binding"/>
    <property type="evidence" value="ECO:0007669"/>
    <property type="project" value="UniProtKB-KW"/>
</dbReference>
<keyword evidence="4" id="KW-0238">DNA-binding</keyword>
<proteinExistence type="predicted"/>
<reference evidence="4 5" key="1">
    <citation type="submission" date="2023-07" db="EMBL/GenBank/DDBJ databases">
        <title>Sequencing the genomes of 1000 actinobacteria strains.</title>
        <authorList>
            <person name="Klenk H.-P."/>
        </authorList>
    </citation>
    <scope>NUCLEOTIDE SEQUENCE [LARGE SCALE GENOMIC DNA]</scope>
    <source>
        <strain evidence="4 5">DSM 44709</strain>
    </source>
</reference>
<keyword evidence="5" id="KW-1185">Reference proteome</keyword>
<dbReference type="PANTHER" id="PTHR44591">
    <property type="entry name" value="STRESS RESPONSE REGULATOR PROTEIN 1"/>
    <property type="match status" value="1"/>
</dbReference>
<comment type="caution">
    <text evidence="4">The sequence shown here is derived from an EMBL/GenBank/DDBJ whole genome shotgun (WGS) entry which is preliminary data.</text>
</comment>
<dbReference type="PANTHER" id="PTHR44591:SF3">
    <property type="entry name" value="RESPONSE REGULATORY DOMAIN-CONTAINING PROTEIN"/>
    <property type="match status" value="1"/>
</dbReference>
<dbReference type="SUPFAM" id="SSF52172">
    <property type="entry name" value="CheY-like"/>
    <property type="match status" value="1"/>
</dbReference>
<name>A0AAE3VXH3_9ACTN</name>
<dbReference type="Gene3D" id="3.40.50.2300">
    <property type="match status" value="1"/>
</dbReference>
<dbReference type="PROSITE" id="PS50110">
    <property type="entry name" value="RESPONSE_REGULATORY"/>
    <property type="match status" value="1"/>
</dbReference>
<dbReference type="InterPro" id="IPR011006">
    <property type="entry name" value="CheY-like_superfamily"/>
</dbReference>